<dbReference type="KEGG" id="tet:TTHERM_00992840"/>
<sequence>MILSQVLELIPEESLNQIKTSILKILDEKIKNRYYINKHFQNAIMNYFLEDYGSFYLRDQFDKQSNREVRRYLTSLAGERGYKGTKYMIMMNIYFDVHKGFDLINEYRQLLKNVALQENSFDPESQEYISHAWKKAFGLFVLAHSFDRSLTSIFDIWNSLFLDQKIFRKRRPNSKTSYSNSQKAQNMQNQSQKSCLKQQDSSYDQDSSISQTNEKQEKQKLLVKQEFADSSLTTCNSTVKNSNMNKNNLKMINANNQPQQKSFCESTSIYTNNFETASDSISHTSNNLQDSKEVRFASNNQNISIYAFQPQIPLQQVIPPQPSQFLLQGQKIVTIPPVQIINQSNNNLFQGVVSPFGQQAIFINPQHIMINQQQMIALQHQQQQQLLQQQYQQQMMLVEQQKQFNLLLAQQLPKVVGTV</sequence>
<accession>Q22DB8</accession>
<feature type="compositionally biased region" description="Low complexity" evidence="1">
    <location>
        <begin position="198"/>
        <end position="211"/>
    </location>
</feature>
<reference evidence="3" key="1">
    <citation type="journal article" date="2006" name="PLoS Biol.">
        <title>Macronuclear genome sequence of the ciliate Tetrahymena thermophila, a model eukaryote.</title>
        <authorList>
            <person name="Eisen J.A."/>
            <person name="Coyne R.S."/>
            <person name="Wu M."/>
            <person name="Wu D."/>
            <person name="Thiagarajan M."/>
            <person name="Wortman J.R."/>
            <person name="Badger J.H."/>
            <person name="Ren Q."/>
            <person name="Amedeo P."/>
            <person name="Jones K.M."/>
            <person name="Tallon L.J."/>
            <person name="Delcher A.L."/>
            <person name="Salzberg S.L."/>
            <person name="Silva J.C."/>
            <person name="Haas B.J."/>
            <person name="Majoros W.H."/>
            <person name="Farzad M."/>
            <person name="Carlton J.M."/>
            <person name="Smith R.K. Jr."/>
            <person name="Garg J."/>
            <person name="Pearlman R.E."/>
            <person name="Karrer K.M."/>
            <person name="Sun L."/>
            <person name="Manning G."/>
            <person name="Elde N.C."/>
            <person name="Turkewitz A.P."/>
            <person name="Asai D.J."/>
            <person name="Wilkes D.E."/>
            <person name="Wang Y."/>
            <person name="Cai H."/>
            <person name="Collins K."/>
            <person name="Stewart B.A."/>
            <person name="Lee S.R."/>
            <person name="Wilamowska K."/>
            <person name="Weinberg Z."/>
            <person name="Ruzzo W.L."/>
            <person name="Wloga D."/>
            <person name="Gaertig J."/>
            <person name="Frankel J."/>
            <person name="Tsao C.-C."/>
            <person name="Gorovsky M.A."/>
            <person name="Keeling P.J."/>
            <person name="Waller R.F."/>
            <person name="Patron N.J."/>
            <person name="Cherry J.M."/>
            <person name="Stover N.A."/>
            <person name="Krieger C.J."/>
            <person name="del Toro C."/>
            <person name="Ryder H.F."/>
            <person name="Williamson S.C."/>
            <person name="Barbeau R.A."/>
            <person name="Hamilton E.P."/>
            <person name="Orias E."/>
        </authorList>
    </citation>
    <scope>NUCLEOTIDE SEQUENCE [LARGE SCALE GENOMIC DNA]</scope>
    <source>
        <strain evidence="3">SB210</strain>
    </source>
</reference>
<name>Q22DB8_TETTS</name>
<organism evidence="2 3">
    <name type="scientific">Tetrahymena thermophila (strain SB210)</name>
    <dbReference type="NCBI Taxonomy" id="312017"/>
    <lineage>
        <taxon>Eukaryota</taxon>
        <taxon>Sar</taxon>
        <taxon>Alveolata</taxon>
        <taxon>Ciliophora</taxon>
        <taxon>Intramacronucleata</taxon>
        <taxon>Oligohymenophorea</taxon>
        <taxon>Hymenostomatida</taxon>
        <taxon>Tetrahymenina</taxon>
        <taxon>Tetrahymenidae</taxon>
        <taxon>Tetrahymena</taxon>
    </lineage>
</organism>
<dbReference type="HOGENOM" id="CLU_656377_0_0_1"/>
<dbReference type="InParanoid" id="Q22DB8"/>
<dbReference type="RefSeq" id="XP_001030947.3">
    <property type="nucleotide sequence ID" value="XM_001030947.4"/>
</dbReference>
<evidence type="ECO:0000313" key="2">
    <source>
        <dbReference type="EMBL" id="EAR83284.3"/>
    </source>
</evidence>
<dbReference type="EMBL" id="GG662439">
    <property type="protein sequence ID" value="EAR83284.3"/>
    <property type="molecule type" value="Genomic_DNA"/>
</dbReference>
<dbReference type="AlphaFoldDB" id="Q22DB8"/>
<protein>
    <submittedName>
        <fullName evidence="2">Uncharacterized protein</fullName>
    </submittedName>
</protein>
<keyword evidence="3" id="KW-1185">Reference proteome</keyword>
<proteinExistence type="predicted"/>
<evidence type="ECO:0000313" key="3">
    <source>
        <dbReference type="Proteomes" id="UP000009168"/>
    </source>
</evidence>
<evidence type="ECO:0000256" key="1">
    <source>
        <dbReference type="SAM" id="MobiDB-lite"/>
    </source>
</evidence>
<dbReference type="Proteomes" id="UP000009168">
    <property type="component" value="Unassembled WGS sequence"/>
</dbReference>
<feature type="compositionally biased region" description="Polar residues" evidence="1">
    <location>
        <begin position="174"/>
        <end position="197"/>
    </location>
</feature>
<dbReference type="GeneID" id="7833104"/>
<gene>
    <name evidence="2" type="ORF">TTHERM_00992840</name>
</gene>
<feature type="region of interest" description="Disordered" evidence="1">
    <location>
        <begin position="172"/>
        <end position="215"/>
    </location>
</feature>